<feature type="transmembrane region" description="Helical" evidence="8">
    <location>
        <begin position="167"/>
        <end position="187"/>
    </location>
</feature>
<keyword evidence="4 8" id="KW-0812">Transmembrane</keyword>
<dbReference type="InterPro" id="IPR009580">
    <property type="entry name" value="GPI_biosynthesis_protein_Pig-F"/>
</dbReference>
<proteinExistence type="predicted"/>
<dbReference type="Pfam" id="PF06699">
    <property type="entry name" value="PIG-F"/>
    <property type="match status" value="1"/>
</dbReference>
<accession>A0A1C7MTL0</accession>
<evidence type="ECO:0000256" key="6">
    <source>
        <dbReference type="ARBA" id="ARBA00022989"/>
    </source>
</evidence>
<protein>
    <submittedName>
        <fullName evidence="9">Glycosylphosphatidylinositol anchor biosynthesis protein 11</fullName>
    </submittedName>
</protein>
<dbReference type="GO" id="GO:0006506">
    <property type="term" value="P:GPI anchor biosynthetic process"/>
    <property type="evidence" value="ECO:0007669"/>
    <property type="project" value="UniProtKB-UniPathway"/>
</dbReference>
<organism evidence="9 10">
    <name type="scientific">Choanephora cucurbitarum</name>
    <dbReference type="NCBI Taxonomy" id="101091"/>
    <lineage>
        <taxon>Eukaryota</taxon>
        <taxon>Fungi</taxon>
        <taxon>Fungi incertae sedis</taxon>
        <taxon>Mucoromycota</taxon>
        <taxon>Mucoromycotina</taxon>
        <taxon>Mucoromycetes</taxon>
        <taxon>Mucorales</taxon>
        <taxon>Mucorineae</taxon>
        <taxon>Choanephoraceae</taxon>
        <taxon>Choanephoroideae</taxon>
        <taxon>Choanephora</taxon>
    </lineage>
</organism>
<feature type="transmembrane region" description="Helical" evidence="8">
    <location>
        <begin position="23"/>
        <end position="45"/>
    </location>
</feature>
<feature type="transmembrane region" description="Helical" evidence="8">
    <location>
        <begin position="88"/>
        <end position="107"/>
    </location>
</feature>
<feature type="transmembrane region" description="Helical" evidence="8">
    <location>
        <begin position="57"/>
        <end position="82"/>
    </location>
</feature>
<dbReference type="EMBL" id="LUGH01002455">
    <property type="protein sequence ID" value="OBZ80183.1"/>
    <property type="molecule type" value="Genomic_DNA"/>
</dbReference>
<feature type="non-terminal residue" evidence="9">
    <location>
        <position position="1"/>
    </location>
</feature>
<dbReference type="GO" id="GO:0005789">
    <property type="term" value="C:endoplasmic reticulum membrane"/>
    <property type="evidence" value="ECO:0007669"/>
    <property type="project" value="UniProtKB-SubCell"/>
</dbReference>
<evidence type="ECO:0000256" key="3">
    <source>
        <dbReference type="ARBA" id="ARBA00022502"/>
    </source>
</evidence>
<sequence length="193" mass="21138">ISFNYVATFKLPSASLLEEPVEALSATVPILFVGHAFLIGLSCFLRGNLHSSLKSIGYGVLFTLLTTTVVYILTVLFGAPLIEKIPNTFLFAAYLSILTVMPCLQTLQENVVIKVFIQHSPTTTSEIYAYAQAVCALSGAWIGAIVLPLDWDREWQAWPISCIISTYVGHSVGVIAAFAWSSLKFLFGKRKSE</sequence>
<evidence type="ECO:0000256" key="8">
    <source>
        <dbReference type="SAM" id="Phobius"/>
    </source>
</evidence>
<evidence type="ECO:0000313" key="10">
    <source>
        <dbReference type="Proteomes" id="UP000093000"/>
    </source>
</evidence>
<keyword evidence="7 8" id="KW-0472">Membrane</keyword>
<dbReference type="Proteomes" id="UP000093000">
    <property type="component" value="Unassembled WGS sequence"/>
</dbReference>
<name>A0A1C7MTL0_9FUNG</name>
<dbReference type="OrthoDB" id="17366at2759"/>
<comment type="caution">
    <text evidence="9">The sequence shown here is derived from an EMBL/GenBank/DDBJ whole genome shotgun (WGS) entry which is preliminary data.</text>
</comment>
<feature type="transmembrane region" description="Helical" evidence="8">
    <location>
        <begin position="127"/>
        <end position="147"/>
    </location>
</feature>
<keyword evidence="6 8" id="KW-1133">Transmembrane helix</keyword>
<dbReference type="AlphaFoldDB" id="A0A1C7MTL0"/>
<dbReference type="InParanoid" id="A0A1C7MTL0"/>
<evidence type="ECO:0000313" key="9">
    <source>
        <dbReference type="EMBL" id="OBZ80183.1"/>
    </source>
</evidence>
<dbReference type="UniPathway" id="UPA00196"/>
<keyword evidence="5" id="KW-0256">Endoplasmic reticulum</keyword>
<comment type="pathway">
    <text evidence="2">Glycolipid biosynthesis; glycosylphosphatidylinositol-anchor biosynthesis.</text>
</comment>
<evidence type="ECO:0000256" key="1">
    <source>
        <dbReference type="ARBA" id="ARBA00004477"/>
    </source>
</evidence>
<evidence type="ECO:0000256" key="2">
    <source>
        <dbReference type="ARBA" id="ARBA00004687"/>
    </source>
</evidence>
<keyword evidence="3" id="KW-0337">GPI-anchor biosynthesis</keyword>
<keyword evidence="10" id="KW-1185">Reference proteome</keyword>
<evidence type="ECO:0000256" key="5">
    <source>
        <dbReference type="ARBA" id="ARBA00022824"/>
    </source>
</evidence>
<comment type="subcellular location">
    <subcellularLocation>
        <location evidence="1">Endoplasmic reticulum membrane</location>
        <topology evidence="1">Multi-pass membrane protein</topology>
    </subcellularLocation>
</comment>
<dbReference type="STRING" id="101091.A0A1C7MTL0"/>
<evidence type="ECO:0000256" key="4">
    <source>
        <dbReference type="ARBA" id="ARBA00022692"/>
    </source>
</evidence>
<gene>
    <name evidence="9" type="primary">GPI11</name>
    <name evidence="9" type="ORF">A0J61_11767</name>
</gene>
<evidence type="ECO:0000256" key="7">
    <source>
        <dbReference type="ARBA" id="ARBA00023136"/>
    </source>
</evidence>
<reference evidence="9 10" key="1">
    <citation type="submission" date="2016-03" db="EMBL/GenBank/DDBJ databases">
        <title>Choanephora cucurbitarum.</title>
        <authorList>
            <person name="Min B."/>
            <person name="Park H."/>
            <person name="Park J.-H."/>
            <person name="Shin H.-D."/>
            <person name="Choi I.-G."/>
        </authorList>
    </citation>
    <scope>NUCLEOTIDE SEQUENCE [LARGE SCALE GENOMIC DNA]</scope>
    <source>
        <strain evidence="9 10">KUS-F28377</strain>
    </source>
</reference>